<dbReference type="InterPro" id="IPR025200">
    <property type="entry name" value="PPK_C_dom2"/>
</dbReference>
<dbReference type="HAMAP" id="MF_00347">
    <property type="entry name" value="Polyphosphate_kinase"/>
    <property type="match status" value="1"/>
</dbReference>
<evidence type="ECO:0000256" key="10">
    <source>
        <dbReference type="SAM" id="MobiDB-lite"/>
    </source>
</evidence>
<dbReference type="InterPro" id="IPR036832">
    <property type="entry name" value="PPK_N_dom_sf"/>
</dbReference>
<dbReference type="NCBIfam" id="TIGR03705">
    <property type="entry name" value="poly_P_kin"/>
    <property type="match status" value="1"/>
</dbReference>
<dbReference type="NCBIfam" id="NF003917">
    <property type="entry name" value="PRK05443.1-1"/>
    <property type="match status" value="1"/>
</dbReference>
<dbReference type="InParanoid" id="A0A2S8SRI7"/>
<feature type="domain" description="Polyphosphate kinase C-terminal" evidence="13">
    <location>
        <begin position="563"/>
        <end position="738"/>
    </location>
</feature>
<dbReference type="GO" id="GO:0009358">
    <property type="term" value="C:polyphosphate kinase complex"/>
    <property type="evidence" value="ECO:0007669"/>
    <property type="project" value="InterPro"/>
</dbReference>
<dbReference type="GO" id="GO:0008976">
    <property type="term" value="F:polyphosphate kinase activity"/>
    <property type="evidence" value="ECO:0007669"/>
    <property type="project" value="UniProtKB-UniRule"/>
</dbReference>
<dbReference type="Gene3D" id="3.30.1840.10">
    <property type="entry name" value="Polyphosphate kinase middle domain"/>
    <property type="match status" value="1"/>
</dbReference>
<comment type="cofactor">
    <cofactor evidence="8">
        <name>Mg(2+)</name>
        <dbReference type="ChEBI" id="CHEBI:18420"/>
    </cofactor>
</comment>
<dbReference type="Gene3D" id="3.30.870.10">
    <property type="entry name" value="Endonuclease Chain A"/>
    <property type="match status" value="2"/>
</dbReference>
<dbReference type="InterPro" id="IPR024953">
    <property type="entry name" value="PP_kinase_middle"/>
</dbReference>
<dbReference type="OrthoDB" id="9761456at2"/>
<dbReference type="FunFam" id="3.30.870.10:FF:000001">
    <property type="entry name" value="Polyphosphate kinase"/>
    <property type="match status" value="1"/>
</dbReference>
<keyword evidence="3 8" id="KW-0479">Metal-binding</keyword>
<evidence type="ECO:0000256" key="4">
    <source>
        <dbReference type="ARBA" id="ARBA00022741"/>
    </source>
</evidence>
<sequence>MSDSPTPEPKLNPQPKRRAAPRKAAAPRKSATKSTTVEVTRPISDLDAPQWYVHRELSWLEFNQRVLEEACDPENPPLERLKFLAIVSANLDEFFEIRVAGLQQQAETRPFDAGPDGLTASQALDAIAARVKRMSQAQYTCYQSEVVPALALGGLDLLTVDDLEERGRRWAKNYFEREVFPVLTPLAVDPAHPFPQLGNKSLNLVVELRVPDRVGELDGLLPDENHVEFRLGVVQVPRVLPRLVEIPAEFSPKGRKIYVFLSSLISAYVGQLFPGLEVRGCYAFRVTRNSELYLDEDEADNLLEAMQEQLARRRRGDAVRLEVQRGCDPAVVALLLRTFELDPIDLYEVDGPINLTRLMAIYGAEVRPDLKDAPFSPATPPQLKGASDADEFFAVLKREDILLHHPYDSFRSVTRFIELAASDPNVLAIKMTLYRTSKDSPIVKALMRAAESGKQVTALVELKARFDEENNIAWARAMEASGVHVVYGLVGLKTHSKLGFVVRREGQEIQRYVHLGTGNYNEVTARIYTDIGLLTSNAEIGEDASKVFNLLTGMSQFPGLKRLMMAPFGLDKEFIRRIERETANAKKAARQKVKTEARIIIKMNSLVDVGVIKALYRASQAGVRVDLIIRGICCLRPGIPGLSENIRVRSIIGRFLEHSRIFYFHNGGNEEILCGSADWMPRNFFRRVEIIYPILDGALRERIKSEILLPALADNIKAREILPDGTHKSVERAPNEAKFGFQASLLARQKQNSAPPRQSAPGALQLTPRVAPQILGAAIDGLPGTGADPVLQSLQQSLLKQVLNVLIPTNNSMESQDLNGEIGGETVKSDEQNAPETAKNE</sequence>
<feature type="binding site" evidence="8">
    <location>
        <position position="630"/>
    </location>
    <ligand>
        <name>ATP</name>
        <dbReference type="ChEBI" id="CHEBI:30616"/>
    </ligand>
</feature>
<feature type="binding site" evidence="8">
    <location>
        <position position="658"/>
    </location>
    <ligand>
        <name>ATP</name>
        <dbReference type="ChEBI" id="CHEBI:30616"/>
    </ligand>
</feature>
<protein>
    <recommendedName>
        <fullName evidence="8 9">Polyphosphate kinase</fullName>
        <ecNumber evidence="8 9">2.7.4.1</ecNumber>
    </recommendedName>
    <alternativeName>
        <fullName evidence="8">ATP-polyphosphate phosphotransferase</fullName>
    </alternativeName>
    <alternativeName>
        <fullName evidence="8">Polyphosphoric acid kinase</fullName>
    </alternativeName>
</protein>
<evidence type="ECO:0000313" key="15">
    <source>
        <dbReference type="EMBL" id="PQV63395.1"/>
    </source>
</evidence>
<organism evidence="15 16">
    <name type="scientific">Abditibacterium utsteinense</name>
    <dbReference type="NCBI Taxonomy" id="1960156"/>
    <lineage>
        <taxon>Bacteria</taxon>
        <taxon>Pseudomonadati</taxon>
        <taxon>Abditibacteriota</taxon>
        <taxon>Abditibacteriia</taxon>
        <taxon>Abditibacteriales</taxon>
        <taxon>Abditibacteriaceae</taxon>
        <taxon>Abditibacterium</taxon>
    </lineage>
</organism>
<dbReference type="EMBL" id="NIGF01000012">
    <property type="protein sequence ID" value="PQV63395.1"/>
    <property type="molecule type" value="Genomic_DNA"/>
</dbReference>
<dbReference type="NCBIfam" id="NF003918">
    <property type="entry name" value="PRK05443.1-2"/>
    <property type="match status" value="1"/>
</dbReference>
<proteinExistence type="inferred from homology"/>
<evidence type="ECO:0000259" key="12">
    <source>
        <dbReference type="Pfam" id="PF13089"/>
    </source>
</evidence>
<dbReference type="GO" id="GO:0046872">
    <property type="term" value="F:metal ion binding"/>
    <property type="evidence" value="ECO:0007669"/>
    <property type="project" value="UniProtKB-KW"/>
</dbReference>
<keyword evidence="16" id="KW-1185">Reference proteome</keyword>
<keyword evidence="2 8" id="KW-0808">Transferase</keyword>
<dbReference type="Gene3D" id="1.20.58.310">
    <property type="entry name" value="Polyphosphate kinase N-terminal domain"/>
    <property type="match status" value="1"/>
</dbReference>
<dbReference type="InterPro" id="IPR036830">
    <property type="entry name" value="PP_kinase_middle_dom_sf"/>
</dbReference>
<dbReference type="Pfam" id="PF13090">
    <property type="entry name" value="PP_kinase_C"/>
    <property type="match status" value="1"/>
</dbReference>
<dbReference type="SUPFAM" id="SSF56024">
    <property type="entry name" value="Phospholipase D/nuclease"/>
    <property type="match status" value="2"/>
</dbReference>
<feature type="region of interest" description="Disordered" evidence="10">
    <location>
        <begin position="1"/>
        <end position="38"/>
    </location>
</feature>
<dbReference type="SUPFAM" id="SSF140356">
    <property type="entry name" value="PPK N-terminal domain-like"/>
    <property type="match status" value="1"/>
</dbReference>
<evidence type="ECO:0000256" key="5">
    <source>
        <dbReference type="ARBA" id="ARBA00022777"/>
    </source>
</evidence>
<dbReference type="SUPFAM" id="SSF143724">
    <property type="entry name" value="PHP14-like"/>
    <property type="match status" value="1"/>
</dbReference>
<evidence type="ECO:0000313" key="16">
    <source>
        <dbReference type="Proteomes" id="UP000237684"/>
    </source>
</evidence>
<evidence type="ECO:0000256" key="6">
    <source>
        <dbReference type="ARBA" id="ARBA00022840"/>
    </source>
</evidence>
<feature type="region of interest" description="Disordered" evidence="10">
    <location>
        <begin position="812"/>
        <end position="841"/>
    </location>
</feature>
<evidence type="ECO:0000259" key="11">
    <source>
        <dbReference type="Pfam" id="PF02503"/>
    </source>
</evidence>
<evidence type="ECO:0000256" key="2">
    <source>
        <dbReference type="ARBA" id="ARBA00022679"/>
    </source>
</evidence>
<dbReference type="Proteomes" id="UP000237684">
    <property type="component" value="Unassembled WGS sequence"/>
</dbReference>
<feature type="domain" description="Polyphosphate kinase middle" evidence="11">
    <location>
        <begin position="168"/>
        <end position="361"/>
    </location>
</feature>
<dbReference type="GO" id="GO:0006799">
    <property type="term" value="P:polyphosphate biosynthetic process"/>
    <property type="evidence" value="ECO:0007669"/>
    <property type="project" value="UniProtKB-UniRule"/>
</dbReference>
<feature type="compositionally biased region" description="Pro residues" evidence="10">
    <location>
        <begin position="1"/>
        <end position="12"/>
    </location>
</feature>
<dbReference type="CDD" id="cd09168">
    <property type="entry name" value="PLDc_PaPPK1_C2_like"/>
    <property type="match status" value="1"/>
</dbReference>
<evidence type="ECO:0000256" key="8">
    <source>
        <dbReference type="HAMAP-Rule" id="MF_00347"/>
    </source>
</evidence>
<keyword evidence="7 8" id="KW-0460">Magnesium</keyword>
<evidence type="ECO:0000256" key="3">
    <source>
        <dbReference type="ARBA" id="ARBA00022723"/>
    </source>
</evidence>
<keyword evidence="5 8" id="KW-0418">Kinase</keyword>
<dbReference type="CDD" id="cd09165">
    <property type="entry name" value="PLDc_PaPPK1_C1_like"/>
    <property type="match status" value="1"/>
</dbReference>
<feature type="binding site" evidence="8">
    <location>
        <position position="528"/>
    </location>
    <ligand>
        <name>ATP</name>
        <dbReference type="ChEBI" id="CHEBI:30616"/>
    </ligand>
</feature>
<dbReference type="EC" id="2.7.4.1" evidence="8 9"/>
<dbReference type="AlphaFoldDB" id="A0A2S8SRI7"/>
<feature type="binding site" evidence="8">
    <location>
        <position position="465"/>
    </location>
    <ligand>
        <name>Mg(2+)</name>
        <dbReference type="ChEBI" id="CHEBI:18420"/>
    </ligand>
</feature>
<keyword evidence="4 8" id="KW-0547">Nucleotide-binding</keyword>
<feature type="active site" description="Phosphohistidine intermediate" evidence="8">
    <location>
        <position position="495"/>
    </location>
</feature>
<dbReference type="InterPro" id="IPR003414">
    <property type="entry name" value="PP_kinase"/>
</dbReference>
<dbReference type="Pfam" id="PF17941">
    <property type="entry name" value="PP_kinase_C_1"/>
    <property type="match status" value="1"/>
</dbReference>
<reference evidence="15 16" key="1">
    <citation type="journal article" date="2018" name="Syst. Appl. Microbiol.">
        <title>Abditibacterium utsteinense sp. nov., the first cultivated member of candidate phylum FBP, isolated from ice-free Antarctic soil samples.</title>
        <authorList>
            <person name="Tahon G."/>
            <person name="Tytgat B."/>
            <person name="Lebbe L."/>
            <person name="Carlier A."/>
            <person name="Willems A."/>
        </authorList>
    </citation>
    <scope>NUCLEOTIDE SEQUENCE [LARGE SCALE GENOMIC DNA]</scope>
    <source>
        <strain evidence="15 16">LMG 29911</strain>
    </source>
</reference>
<keyword evidence="1 8" id="KW-0597">Phosphoprotein</keyword>
<keyword evidence="6 8" id="KW-0067">ATP-binding</keyword>
<name>A0A2S8SRI7_9BACT</name>
<dbReference type="PANTHER" id="PTHR30218">
    <property type="entry name" value="POLYPHOSPHATE KINASE"/>
    <property type="match status" value="1"/>
</dbReference>
<evidence type="ECO:0000256" key="9">
    <source>
        <dbReference type="RuleBase" id="RU003800"/>
    </source>
</evidence>
<feature type="binding site" evidence="8">
    <location>
        <position position="90"/>
    </location>
    <ligand>
        <name>ATP</name>
        <dbReference type="ChEBI" id="CHEBI:30616"/>
    </ligand>
</feature>
<comment type="PTM">
    <text evidence="8 9">An intermediate of this reaction is the autophosphorylated ppk in which a phosphate is covalently linked to a histidine residue through a N-P bond.</text>
</comment>
<dbReference type="Pfam" id="PF02503">
    <property type="entry name" value="PP_kinase"/>
    <property type="match status" value="1"/>
</dbReference>
<feature type="compositionally biased region" description="Low complexity" evidence="10">
    <location>
        <begin position="22"/>
        <end position="36"/>
    </location>
</feature>
<evidence type="ECO:0000259" key="14">
    <source>
        <dbReference type="Pfam" id="PF17941"/>
    </source>
</evidence>
<comment type="similarity">
    <text evidence="8 9">Belongs to the polyphosphate kinase 1 (PPK1) family.</text>
</comment>
<comment type="caution">
    <text evidence="15">The sequence shown here is derived from an EMBL/GenBank/DDBJ whole genome shotgun (WGS) entry which is preliminary data.</text>
</comment>
<feature type="domain" description="Polyphosphate kinase C-terminal" evidence="14">
    <location>
        <begin position="392"/>
        <end position="556"/>
    </location>
</feature>
<dbReference type="RefSeq" id="WP_106380474.1">
    <property type="nucleotide sequence ID" value="NZ_NIGF01000012.1"/>
</dbReference>
<comment type="catalytic activity">
    <reaction evidence="8 9">
        <text>[phosphate](n) + ATP = [phosphate](n+1) + ADP</text>
        <dbReference type="Rhea" id="RHEA:19573"/>
        <dbReference type="Rhea" id="RHEA-COMP:9859"/>
        <dbReference type="Rhea" id="RHEA-COMP:14280"/>
        <dbReference type="ChEBI" id="CHEBI:16838"/>
        <dbReference type="ChEBI" id="CHEBI:30616"/>
        <dbReference type="ChEBI" id="CHEBI:456216"/>
        <dbReference type="EC" id="2.7.4.1"/>
    </reaction>
</comment>
<evidence type="ECO:0000256" key="7">
    <source>
        <dbReference type="ARBA" id="ARBA00022842"/>
    </source>
</evidence>
<evidence type="ECO:0000259" key="13">
    <source>
        <dbReference type="Pfam" id="PF13090"/>
    </source>
</evidence>
<gene>
    <name evidence="8" type="primary">ppk</name>
    <name evidence="15" type="ORF">B1R32_11250</name>
</gene>
<feature type="binding site" evidence="8">
    <location>
        <position position="435"/>
    </location>
    <ligand>
        <name>Mg(2+)</name>
        <dbReference type="ChEBI" id="CHEBI:18420"/>
    </ligand>
</feature>
<dbReference type="Pfam" id="PF13089">
    <property type="entry name" value="PP_kinase_N"/>
    <property type="match status" value="1"/>
</dbReference>
<dbReference type="InterPro" id="IPR041108">
    <property type="entry name" value="PP_kinase_C_1"/>
</dbReference>
<dbReference type="GO" id="GO:0005524">
    <property type="term" value="F:ATP binding"/>
    <property type="evidence" value="ECO:0007669"/>
    <property type="project" value="UniProtKB-KW"/>
</dbReference>
<comment type="function">
    <text evidence="8 9">Catalyzes the reversible transfer of the terminal phosphate of ATP to form a long-chain polyphosphate (polyP).</text>
</comment>
<dbReference type="NCBIfam" id="NF003921">
    <property type="entry name" value="PRK05443.2-2"/>
    <property type="match status" value="1"/>
</dbReference>
<evidence type="ECO:0000256" key="1">
    <source>
        <dbReference type="ARBA" id="ARBA00022553"/>
    </source>
</evidence>
<dbReference type="PANTHER" id="PTHR30218:SF0">
    <property type="entry name" value="POLYPHOSPHATE KINASE"/>
    <property type="match status" value="1"/>
</dbReference>
<accession>A0A2S8SRI7</accession>
<feature type="domain" description="Polyphosphate kinase N-terminal" evidence="12">
    <location>
        <begin position="52"/>
        <end position="156"/>
    </location>
</feature>
<dbReference type="InterPro" id="IPR025198">
    <property type="entry name" value="PPK_N_dom"/>
</dbReference>